<organism evidence="3 4">
    <name type="scientific">Rubus argutus</name>
    <name type="common">Southern blackberry</name>
    <dbReference type="NCBI Taxonomy" id="59490"/>
    <lineage>
        <taxon>Eukaryota</taxon>
        <taxon>Viridiplantae</taxon>
        <taxon>Streptophyta</taxon>
        <taxon>Embryophyta</taxon>
        <taxon>Tracheophyta</taxon>
        <taxon>Spermatophyta</taxon>
        <taxon>Magnoliopsida</taxon>
        <taxon>eudicotyledons</taxon>
        <taxon>Gunneridae</taxon>
        <taxon>Pentapetalae</taxon>
        <taxon>rosids</taxon>
        <taxon>fabids</taxon>
        <taxon>Rosales</taxon>
        <taxon>Rosaceae</taxon>
        <taxon>Rosoideae</taxon>
        <taxon>Rosoideae incertae sedis</taxon>
        <taxon>Rubus</taxon>
    </lineage>
</organism>
<evidence type="ECO:0000313" key="3">
    <source>
        <dbReference type="EMBL" id="KAK9951268.1"/>
    </source>
</evidence>
<evidence type="ECO:0000259" key="1">
    <source>
        <dbReference type="Pfam" id="PF14766"/>
    </source>
</evidence>
<dbReference type="PANTHER" id="PTHR31742">
    <property type="entry name" value="RPA-INTERACTING PROTEIN RPAIN"/>
    <property type="match status" value="1"/>
</dbReference>
<keyword evidence="4" id="KW-1185">Reference proteome</keyword>
<dbReference type="InterPro" id="IPR028155">
    <property type="entry name" value="RPA_interact_central"/>
</dbReference>
<evidence type="ECO:0000313" key="4">
    <source>
        <dbReference type="Proteomes" id="UP001457282"/>
    </source>
</evidence>
<feature type="domain" description="RPA-interacting protein central" evidence="2">
    <location>
        <begin position="73"/>
        <end position="157"/>
    </location>
</feature>
<dbReference type="InterPro" id="IPR028156">
    <property type="entry name" value="RIP"/>
</dbReference>
<protein>
    <recommendedName>
        <fullName evidence="5">RPA-interacting protein</fullName>
    </recommendedName>
</protein>
<accession>A0AAW1YRR4</accession>
<proteinExistence type="predicted"/>
<dbReference type="Pfam" id="PF14766">
    <property type="entry name" value="RPA_interact_N"/>
    <property type="match status" value="1"/>
</dbReference>
<evidence type="ECO:0000259" key="2">
    <source>
        <dbReference type="Pfam" id="PF14767"/>
    </source>
</evidence>
<comment type="caution">
    <text evidence="3">The sequence shown here is derived from an EMBL/GenBank/DDBJ whole genome shotgun (WGS) entry which is preliminary data.</text>
</comment>
<reference evidence="3 4" key="1">
    <citation type="journal article" date="2023" name="G3 (Bethesda)">
        <title>A chromosome-length genome assembly and annotation of blackberry (Rubus argutus, cv. 'Hillquist').</title>
        <authorList>
            <person name="Bruna T."/>
            <person name="Aryal R."/>
            <person name="Dudchenko O."/>
            <person name="Sargent D.J."/>
            <person name="Mead D."/>
            <person name="Buti M."/>
            <person name="Cavallini A."/>
            <person name="Hytonen T."/>
            <person name="Andres J."/>
            <person name="Pham M."/>
            <person name="Weisz D."/>
            <person name="Mascagni F."/>
            <person name="Usai G."/>
            <person name="Natali L."/>
            <person name="Bassil N."/>
            <person name="Fernandez G.E."/>
            <person name="Lomsadze A."/>
            <person name="Armour M."/>
            <person name="Olukolu B."/>
            <person name="Poorten T."/>
            <person name="Britton C."/>
            <person name="Davik J."/>
            <person name="Ashrafi H."/>
            <person name="Aiden E.L."/>
            <person name="Borodovsky M."/>
            <person name="Worthington M."/>
        </authorList>
    </citation>
    <scope>NUCLEOTIDE SEQUENCE [LARGE SCALE GENOMIC DNA]</scope>
    <source>
        <strain evidence="3">PI 553951</strain>
    </source>
</reference>
<dbReference type="InterPro" id="IPR028158">
    <property type="entry name" value="RPA_interact_N_dom"/>
</dbReference>
<name>A0AAW1YRR4_RUBAR</name>
<gene>
    <name evidence="3" type="ORF">M0R45_006723</name>
</gene>
<dbReference type="GO" id="GO:0006606">
    <property type="term" value="P:protein import into nucleus"/>
    <property type="evidence" value="ECO:0007669"/>
    <property type="project" value="TreeGrafter"/>
</dbReference>
<dbReference type="Proteomes" id="UP001457282">
    <property type="component" value="Unassembled WGS sequence"/>
</dbReference>
<sequence length="197" mass="23587">MEDEAAGAMKSTQTKRRLKPQPLFNNYHSWKYKLRENCYKRVREDRRRLLWKMRMLPTPQIVNHDPNDEFIKSAFQDIVSAEFEKLKDSSLNDNIGNDVLWEYDDLKTAYQGDCEDILLEMQTIFYEDLSREPTRKGAENRVETWEDEEDEYLAQAVYDHMQLNDKKLHKEEVWCPICNEVSLELLRVRLAEVHIVL</sequence>
<dbReference type="PANTHER" id="PTHR31742:SF1">
    <property type="entry name" value="RPA-INTERACTING PROTEIN"/>
    <property type="match status" value="1"/>
</dbReference>
<evidence type="ECO:0008006" key="5">
    <source>
        <dbReference type="Google" id="ProtNLM"/>
    </source>
</evidence>
<dbReference type="GO" id="GO:0005634">
    <property type="term" value="C:nucleus"/>
    <property type="evidence" value="ECO:0007669"/>
    <property type="project" value="TreeGrafter"/>
</dbReference>
<dbReference type="EMBL" id="JBEDUW010000001">
    <property type="protein sequence ID" value="KAK9951268.1"/>
    <property type="molecule type" value="Genomic_DNA"/>
</dbReference>
<feature type="domain" description="RPA-interacting protein N-terminal" evidence="1">
    <location>
        <begin position="21"/>
        <end position="54"/>
    </location>
</feature>
<dbReference type="Pfam" id="PF14767">
    <property type="entry name" value="RPA_interact_M"/>
    <property type="match status" value="1"/>
</dbReference>
<dbReference type="AlphaFoldDB" id="A0AAW1YRR4"/>